<name>A0A8H6YYL8_9AGAR</name>
<keyword evidence="5" id="KW-1185">Reference proteome</keyword>
<dbReference type="Proteomes" id="UP000623467">
    <property type="component" value="Unassembled WGS sequence"/>
</dbReference>
<sequence length="366" mass="39558">MNCFSSLLKFVRPGGARSASSKSGSKGLVLISGGTGFVGTEIVRQFAQAGFTVRATARSADKIAAWKQAHPEASDVEWIVVPDGSATGAYDTAIKGVKYVVHSAAPFHHSFTVQENESAMLKPTINMAKAITAAAIAEPSVTHMCITSTFAAVVNPKDMPNIGHTYTGKEWNSATYEMAKSMPNPNFVYCAAKVVAEKSVWENPERKFRVTSICPAMIYGPPRQNIKSMANLNTSSKAIWNLINGKSTDPVPKSGIVSGTDVRDVAAVHVRAIETADSAREDRRILAIAFDRFNSQHVASLVKSFANSPDKLARIKNGGNQGDPNYPHYDVDTREAEALLGRPWIGPDQCIKETAERLWEIEASTS</sequence>
<keyword evidence="1" id="KW-0560">Oxidoreductase</keyword>
<reference evidence="4" key="1">
    <citation type="submission" date="2020-05" db="EMBL/GenBank/DDBJ databases">
        <title>Mycena genomes resolve the evolution of fungal bioluminescence.</title>
        <authorList>
            <person name="Tsai I.J."/>
        </authorList>
    </citation>
    <scope>NUCLEOTIDE SEQUENCE</scope>
    <source>
        <strain evidence="4">160909Yilan</strain>
    </source>
</reference>
<organism evidence="4 5">
    <name type="scientific">Mycena sanguinolenta</name>
    <dbReference type="NCBI Taxonomy" id="230812"/>
    <lineage>
        <taxon>Eukaryota</taxon>
        <taxon>Fungi</taxon>
        <taxon>Dikarya</taxon>
        <taxon>Basidiomycota</taxon>
        <taxon>Agaricomycotina</taxon>
        <taxon>Agaricomycetes</taxon>
        <taxon>Agaricomycetidae</taxon>
        <taxon>Agaricales</taxon>
        <taxon>Marasmiineae</taxon>
        <taxon>Mycenaceae</taxon>
        <taxon>Mycena</taxon>
    </lineage>
</organism>
<evidence type="ECO:0000256" key="1">
    <source>
        <dbReference type="ARBA" id="ARBA00023002"/>
    </source>
</evidence>
<feature type="domain" description="NAD-dependent epimerase/dehydratase" evidence="3">
    <location>
        <begin position="29"/>
        <end position="282"/>
    </location>
</feature>
<evidence type="ECO:0000256" key="2">
    <source>
        <dbReference type="ARBA" id="ARBA00023445"/>
    </source>
</evidence>
<dbReference type="EMBL" id="JACAZH010000005">
    <property type="protein sequence ID" value="KAF7367592.1"/>
    <property type="molecule type" value="Genomic_DNA"/>
</dbReference>
<dbReference type="AlphaFoldDB" id="A0A8H6YYL8"/>
<evidence type="ECO:0000313" key="4">
    <source>
        <dbReference type="EMBL" id="KAF7367592.1"/>
    </source>
</evidence>
<dbReference type="GO" id="GO:0016616">
    <property type="term" value="F:oxidoreductase activity, acting on the CH-OH group of donors, NAD or NADP as acceptor"/>
    <property type="evidence" value="ECO:0007669"/>
    <property type="project" value="TreeGrafter"/>
</dbReference>
<evidence type="ECO:0000313" key="5">
    <source>
        <dbReference type="Proteomes" id="UP000623467"/>
    </source>
</evidence>
<proteinExistence type="inferred from homology"/>
<evidence type="ECO:0000259" key="3">
    <source>
        <dbReference type="Pfam" id="PF01370"/>
    </source>
</evidence>
<dbReference type="InterPro" id="IPR001509">
    <property type="entry name" value="Epimerase_deHydtase"/>
</dbReference>
<dbReference type="InterPro" id="IPR036291">
    <property type="entry name" value="NAD(P)-bd_dom_sf"/>
</dbReference>
<dbReference type="Gene3D" id="3.40.50.720">
    <property type="entry name" value="NAD(P)-binding Rossmann-like Domain"/>
    <property type="match status" value="1"/>
</dbReference>
<dbReference type="InterPro" id="IPR050425">
    <property type="entry name" value="NAD(P)_dehydrat-like"/>
</dbReference>
<comment type="similarity">
    <text evidence="2">Belongs to the NAD(P)-dependent epimerase/dehydratase family. Dihydroflavonol-4-reductase subfamily.</text>
</comment>
<dbReference type="PANTHER" id="PTHR10366:SF564">
    <property type="entry name" value="STEROL-4-ALPHA-CARBOXYLATE 3-DEHYDROGENASE, DECARBOXYLATING"/>
    <property type="match status" value="1"/>
</dbReference>
<accession>A0A8H6YYL8</accession>
<comment type="caution">
    <text evidence="4">The sequence shown here is derived from an EMBL/GenBank/DDBJ whole genome shotgun (WGS) entry which is preliminary data.</text>
</comment>
<dbReference type="SUPFAM" id="SSF51735">
    <property type="entry name" value="NAD(P)-binding Rossmann-fold domains"/>
    <property type="match status" value="1"/>
</dbReference>
<dbReference type="Pfam" id="PF01370">
    <property type="entry name" value="Epimerase"/>
    <property type="match status" value="1"/>
</dbReference>
<protein>
    <submittedName>
        <fullName evidence="4">NAD(P)-binding protein</fullName>
    </submittedName>
</protein>
<dbReference type="PANTHER" id="PTHR10366">
    <property type="entry name" value="NAD DEPENDENT EPIMERASE/DEHYDRATASE"/>
    <property type="match status" value="1"/>
</dbReference>
<gene>
    <name evidence="4" type="ORF">MSAN_00822500</name>
</gene>
<dbReference type="OrthoDB" id="2735536at2759"/>